<evidence type="ECO:0008006" key="3">
    <source>
        <dbReference type="Google" id="ProtNLM"/>
    </source>
</evidence>
<dbReference type="InterPro" id="IPR035992">
    <property type="entry name" value="Ricin_B-like_lectins"/>
</dbReference>
<keyword evidence="2" id="KW-1185">Reference proteome</keyword>
<protein>
    <recommendedName>
        <fullName evidence="3">Ricin B lectin domain-containing protein</fullName>
    </recommendedName>
</protein>
<accession>A0A833JEG2</accession>
<gene>
    <name evidence="1" type="ORF">GCL57_09990</name>
</gene>
<evidence type="ECO:0000313" key="1">
    <source>
        <dbReference type="EMBL" id="KAB8029859.1"/>
    </source>
</evidence>
<proteinExistence type="predicted"/>
<dbReference type="RefSeq" id="WP_152213202.1">
    <property type="nucleotide sequence ID" value="NZ_WFLN01000007.1"/>
</dbReference>
<organism evidence="1 2">
    <name type="scientific">Fluviispira multicolorata</name>
    <dbReference type="NCBI Taxonomy" id="2654512"/>
    <lineage>
        <taxon>Bacteria</taxon>
        <taxon>Pseudomonadati</taxon>
        <taxon>Bdellovibrionota</taxon>
        <taxon>Oligoflexia</taxon>
        <taxon>Silvanigrellales</taxon>
        <taxon>Silvanigrellaceae</taxon>
        <taxon>Fluviispira</taxon>
    </lineage>
</organism>
<evidence type="ECO:0000313" key="2">
    <source>
        <dbReference type="Proteomes" id="UP000442694"/>
    </source>
</evidence>
<reference evidence="1 2" key="1">
    <citation type="submission" date="2019-10" db="EMBL/GenBank/DDBJ databases">
        <title>New genus of Silvanigrellaceae.</title>
        <authorList>
            <person name="Pitt A."/>
            <person name="Hahn M.W."/>
        </authorList>
    </citation>
    <scope>NUCLEOTIDE SEQUENCE [LARGE SCALE GENOMIC DNA]</scope>
    <source>
        <strain evidence="1 2">33A1-SZDP</strain>
    </source>
</reference>
<dbReference type="Proteomes" id="UP000442694">
    <property type="component" value="Unassembled WGS sequence"/>
</dbReference>
<name>A0A833JEG2_9BACT</name>
<dbReference type="CDD" id="cd23415">
    <property type="entry name" value="beta-trefoil_Ricin_AH"/>
    <property type="match status" value="1"/>
</dbReference>
<dbReference type="EMBL" id="WFLN01000007">
    <property type="protein sequence ID" value="KAB8029859.1"/>
    <property type="molecule type" value="Genomic_DNA"/>
</dbReference>
<dbReference type="Gene3D" id="2.80.10.50">
    <property type="match status" value="1"/>
</dbReference>
<comment type="caution">
    <text evidence="1">The sequence shown here is derived from an EMBL/GenBank/DDBJ whole genome shotgun (WGS) entry which is preliminary data.</text>
</comment>
<dbReference type="SUPFAM" id="SSF50370">
    <property type="entry name" value="Ricin B-like lectins"/>
    <property type="match status" value="1"/>
</dbReference>
<sequence>MINALSLFQNYETGRFLDSNYNGNIYTLPQNGVDFQKWNRQYSGIPNRYYLQNKATGHYLDSNYNGDVYTLPFSDSHYQKWAF</sequence>
<dbReference type="AlphaFoldDB" id="A0A833JEG2"/>